<dbReference type="AlphaFoldDB" id="A0A443LKZ8"/>
<dbReference type="Proteomes" id="UP000286594">
    <property type="component" value="Unassembled WGS sequence"/>
</dbReference>
<keyword evidence="2" id="KW-1185">Reference proteome</keyword>
<organism evidence="1 2">
    <name type="scientific">Paenirhodobacter ferrireducens</name>
    <dbReference type="NCBI Taxonomy" id="1215032"/>
    <lineage>
        <taxon>Bacteria</taxon>
        <taxon>Pseudomonadati</taxon>
        <taxon>Pseudomonadota</taxon>
        <taxon>Alphaproteobacteria</taxon>
        <taxon>Rhodobacterales</taxon>
        <taxon>Rhodobacter group</taxon>
        <taxon>Paenirhodobacter</taxon>
    </lineage>
</organism>
<reference evidence="1 2" key="1">
    <citation type="submission" date="2019-01" db="EMBL/GenBank/DDBJ databases">
        <title>Sinorhodobacter populi sp. nov. isolated from the symptomatic bark tissue of Populus euramericana canker.</title>
        <authorList>
            <person name="Xu G."/>
        </authorList>
    </citation>
    <scope>NUCLEOTIDE SEQUENCE [LARGE SCALE GENOMIC DNA]</scope>
    <source>
        <strain evidence="1 2">CCTCC AB2012026</strain>
    </source>
</reference>
<dbReference type="RefSeq" id="WP_128148416.1">
    <property type="nucleotide sequence ID" value="NZ_SAVB01000008.1"/>
</dbReference>
<dbReference type="SUPFAM" id="SSF53448">
    <property type="entry name" value="Nucleotide-diphospho-sugar transferases"/>
    <property type="match status" value="1"/>
</dbReference>
<dbReference type="EMBL" id="SAVB01000008">
    <property type="protein sequence ID" value="RWR49860.1"/>
    <property type="molecule type" value="Genomic_DNA"/>
</dbReference>
<evidence type="ECO:0000313" key="1">
    <source>
        <dbReference type="EMBL" id="RWR49860.1"/>
    </source>
</evidence>
<evidence type="ECO:0000313" key="2">
    <source>
        <dbReference type="Proteomes" id="UP000286594"/>
    </source>
</evidence>
<dbReference type="OrthoDB" id="5148555at2"/>
<accession>A0A443LKZ8</accession>
<dbReference type="Gene3D" id="3.90.550.60">
    <property type="match status" value="1"/>
</dbReference>
<sequence length="626" mass="69670">MTDQGAQQGTVLQGLIWPEAGLCTERDLYMRLSDQAAMSLRDHEIYFLKGGRVSFDTYYNLFNVGKWSKNCNLRTLSLALEGEGTFELIVFLVQPGRSWGRLANEVVTLTPGRPLSVRLDTPHGFDSRGVAFFELRALDDAGGRLRAASWQTADAPARTPELMLSITTFRREAAVARTVARFEAFLSRSALANHLHLTVVDNGQSAAIPVSDHVTLVPNENLGGSGGFARGLLEAQNRGASHCLFMDDDAAVHMEAIERTWMFLAYATDPKTAVAGAVSNAQHRWQLWENGALFDKVCQPQHMGLDLRDFGQVLQLEFDSTATQPHNFYGGWWYFAFPVAEVTHMPFPFFVRGDDVSFSLVHDFNIVTLPGVISYQDEDFSVKESPLTVYLDLRSHMAHHLALSSMEIGRKGLARIMLRFYLRSLLSCHYETLEAVALALEDVQAGPGYFAGNADVAARRKQIGALTVAERWKPEESEAAQRGRGRGRGWLSPHRRLSRAFMKITLNGHLLPGFRLIGNRIVLPAAARGQIRPIWGAMDIAYVSIDGKRSYTVRHSKRRAVQVSLPILRSMWRIWRGYDGLRQTWRSGYETLTARQFWLARLGAETGQGALVEASVSAPATGESAA</sequence>
<gene>
    <name evidence="1" type="ORF">EOW65_07855</name>
</gene>
<name>A0A443LKZ8_9RHOB</name>
<comment type="caution">
    <text evidence="1">The sequence shown here is derived from an EMBL/GenBank/DDBJ whole genome shotgun (WGS) entry which is preliminary data.</text>
</comment>
<keyword evidence="1" id="KW-0808">Transferase</keyword>
<protein>
    <submittedName>
        <fullName evidence="1">Glycosyltransferase family 2 protein</fullName>
    </submittedName>
</protein>
<dbReference type="GO" id="GO:0016740">
    <property type="term" value="F:transferase activity"/>
    <property type="evidence" value="ECO:0007669"/>
    <property type="project" value="UniProtKB-KW"/>
</dbReference>
<proteinExistence type="predicted"/>
<dbReference type="InterPro" id="IPR029044">
    <property type="entry name" value="Nucleotide-diphossugar_trans"/>
</dbReference>